<evidence type="ECO:0000313" key="3">
    <source>
        <dbReference type="Proteomes" id="UP001597260"/>
    </source>
</evidence>
<protein>
    <recommendedName>
        <fullName evidence="4">Excreted virulence factor EspC, type VII ESX diderm</fullName>
    </recommendedName>
</protein>
<dbReference type="EMBL" id="JBHTMP010000009">
    <property type="protein sequence ID" value="MFD1321085.1"/>
    <property type="molecule type" value="Genomic_DNA"/>
</dbReference>
<evidence type="ECO:0000313" key="2">
    <source>
        <dbReference type="EMBL" id="MFD1321085.1"/>
    </source>
</evidence>
<keyword evidence="3" id="KW-1185">Reference proteome</keyword>
<feature type="region of interest" description="Disordered" evidence="1">
    <location>
        <begin position="1"/>
        <end position="33"/>
    </location>
</feature>
<sequence>MEPVQTRLARTPEHETGVQPDVSPRPMPQAGDSVSLTLPELRKAISQADDATIELTRARSSWAGDTNEPQQTLGLREATQTYLSMQDAWFDELGVYIEVLSLVHDGLERAADSYDDTEYAAARDLAREV</sequence>
<name>A0ABW3YAK6_9ACTN</name>
<dbReference type="Proteomes" id="UP001597260">
    <property type="component" value="Unassembled WGS sequence"/>
</dbReference>
<proteinExistence type="predicted"/>
<organism evidence="2 3">
    <name type="scientific">Micromonospora sonneratiae</name>
    <dbReference type="NCBI Taxonomy" id="1184706"/>
    <lineage>
        <taxon>Bacteria</taxon>
        <taxon>Bacillati</taxon>
        <taxon>Actinomycetota</taxon>
        <taxon>Actinomycetes</taxon>
        <taxon>Micromonosporales</taxon>
        <taxon>Micromonosporaceae</taxon>
        <taxon>Micromonospora</taxon>
    </lineage>
</organism>
<comment type="caution">
    <text evidence="2">The sequence shown here is derived from an EMBL/GenBank/DDBJ whole genome shotgun (WGS) entry which is preliminary data.</text>
</comment>
<reference evidence="3" key="1">
    <citation type="journal article" date="2019" name="Int. J. Syst. Evol. Microbiol.">
        <title>The Global Catalogue of Microorganisms (GCM) 10K type strain sequencing project: providing services to taxonomists for standard genome sequencing and annotation.</title>
        <authorList>
            <consortium name="The Broad Institute Genomics Platform"/>
            <consortium name="The Broad Institute Genome Sequencing Center for Infectious Disease"/>
            <person name="Wu L."/>
            <person name="Ma J."/>
        </authorList>
    </citation>
    <scope>NUCLEOTIDE SEQUENCE [LARGE SCALE GENOMIC DNA]</scope>
    <source>
        <strain evidence="3">JCM 31037</strain>
    </source>
</reference>
<dbReference type="RefSeq" id="WP_377568867.1">
    <property type="nucleotide sequence ID" value="NZ_JBHTMP010000009.1"/>
</dbReference>
<evidence type="ECO:0000256" key="1">
    <source>
        <dbReference type="SAM" id="MobiDB-lite"/>
    </source>
</evidence>
<evidence type="ECO:0008006" key="4">
    <source>
        <dbReference type="Google" id="ProtNLM"/>
    </source>
</evidence>
<gene>
    <name evidence="2" type="ORF">ACFQ4H_08295</name>
</gene>
<accession>A0ABW3YAK6</accession>